<accession>A0AAD6S5P9</accession>
<keyword evidence="3" id="KW-1185">Reference proteome</keyword>
<feature type="region of interest" description="Disordered" evidence="1">
    <location>
        <begin position="1"/>
        <end position="27"/>
    </location>
</feature>
<gene>
    <name evidence="2" type="ORF">C8F04DRAFT_1195180</name>
</gene>
<feature type="region of interest" description="Disordered" evidence="1">
    <location>
        <begin position="157"/>
        <end position="176"/>
    </location>
</feature>
<comment type="caution">
    <text evidence="2">The sequence shown here is derived from an EMBL/GenBank/DDBJ whole genome shotgun (WGS) entry which is preliminary data.</text>
</comment>
<dbReference type="EMBL" id="JARJCM010000225">
    <property type="protein sequence ID" value="KAJ7021709.1"/>
    <property type="molecule type" value="Genomic_DNA"/>
</dbReference>
<reference evidence="2" key="1">
    <citation type="submission" date="2023-03" db="EMBL/GenBank/DDBJ databases">
        <title>Massive genome expansion in bonnet fungi (Mycena s.s.) driven by repeated elements and novel gene families across ecological guilds.</title>
        <authorList>
            <consortium name="Lawrence Berkeley National Laboratory"/>
            <person name="Harder C.B."/>
            <person name="Miyauchi S."/>
            <person name="Viragh M."/>
            <person name="Kuo A."/>
            <person name="Thoen E."/>
            <person name="Andreopoulos B."/>
            <person name="Lu D."/>
            <person name="Skrede I."/>
            <person name="Drula E."/>
            <person name="Henrissat B."/>
            <person name="Morin E."/>
            <person name="Kohler A."/>
            <person name="Barry K."/>
            <person name="LaButti K."/>
            <person name="Morin E."/>
            <person name="Salamov A."/>
            <person name="Lipzen A."/>
            <person name="Mereny Z."/>
            <person name="Hegedus B."/>
            <person name="Baldrian P."/>
            <person name="Stursova M."/>
            <person name="Weitz H."/>
            <person name="Taylor A."/>
            <person name="Grigoriev I.V."/>
            <person name="Nagy L.G."/>
            <person name="Martin F."/>
            <person name="Kauserud H."/>
        </authorList>
    </citation>
    <scope>NUCLEOTIDE SEQUENCE</scope>
    <source>
        <strain evidence="2">CBHHK200</strain>
    </source>
</reference>
<feature type="region of interest" description="Disordered" evidence="1">
    <location>
        <begin position="41"/>
        <end position="102"/>
    </location>
</feature>
<evidence type="ECO:0000313" key="2">
    <source>
        <dbReference type="EMBL" id="KAJ7021709.1"/>
    </source>
</evidence>
<evidence type="ECO:0000313" key="3">
    <source>
        <dbReference type="Proteomes" id="UP001218188"/>
    </source>
</evidence>
<feature type="compositionally biased region" description="Basic and acidic residues" evidence="1">
    <location>
        <begin position="163"/>
        <end position="175"/>
    </location>
</feature>
<feature type="compositionally biased region" description="Basic and acidic residues" evidence="1">
    <location>
        <begin position="193"/>
        <end position="205"/>
    </location>
</feature>
<sequence length="217" mass="23501">MPRAGTAARRREREGLPPTKPGPRSWVFGSKLKLFTAHKDEYLAESEQKTTGSFYKRGWDMPWNKDTPLDGTEGDTSDDDENGNAAPDSEDDGEGDNDDDDAPKVALNVAEAHAAYFRKLCGGARASRTRKGAGLALLLAPLLRGTRQAEGRNALGGLVASREPPEDDHGAKSGDARGVACRAAVFSRRGYRGVRERARDRDRGVSNRGVEQSACYP</sequence>
<name>A0AAD6S5P9_9AGAR</name>
<evidence type="ECO:0000256" key="1">
    <source>
        <dbReference type="SAM" id="MobiDB-lite"/>
    </source>
</evidence>
<dbReference type="AlphaFoldDB" id="A0AAD6S5P9"/>
<proteinExistence type="predicted"/>
<protein>
    <submittedName>
        <fullName evidence="2">Uncharacterized protein</fullName>
    </submittedName>
</protein>
<dbReference type="Proteomes" id="UP001218188">
    <property type="component" value="Unassembled WGS sequence"/>
</dbReference>
<feature type="region of interest" description="Disordered" evidence="1">
    <location>
        <begin position="191"/>
        <end position="217"/>
    </location>
</feature>
<organism evidence="2 3">
    <name type="scientific">Mycena alexandri</name>
    <dbReference type="NCBI Taxonomy" id="1745969"/>
    <lineage>
        <taxon>Eukaryota</taxon>
        <taxon>Fungi</taxon>
        <taxon>Dikarya</taxon>
        <taxon>Basidiomycota</taxon>
        <taxon>Agaricomycotina</taxon>
        <taxon>Agaricomycetes</taxon>
        <taxon>Agaricomycetidae</taxon>
        <taxon>Agaricales</taxon>
        <taxon>Marasmiineae</taxon>
        <taxon>Mycenaceae</taxon>
        <taxon>Mycena</taxon>
    </lineage>
</organism>
<feature type="compositionally biased region" description="Acidic residues" evidence="1">
    <location>
        <begin position="72"/>
        <end position="101"/>
    </location>
</feature>